<evidence type="ECO:0000256" key="2">
    <source>
        <dbReference type="ARBA" id="ARBA00022475"/>
    </source>
</evidence>
<evidence type="ECO:0000256" key="9">
    <source>
        <dbReference type="ARBA" id="ARBA00023224"/>
    </source>
</evidence>
<proteinExistence type="predicted"/>
<evidence type="ECO:0000313" key="11">
    <source>
        <dbReference type="EMBL" id="CAG6632300.1"/>
    </source>
</evidence>
<evidence type="ECO:0000256" key="10">
    <source>
        <dbReference type="SAM" id="Phobius"/>
    </source>
</evidence>
<dbReference type="EMBL" id="HBUF01413225">
    <property type="protein sequence ID" value="CAG6739430.1"/>
    <property type="molecule type" value="Transcribed_RNA"/>
</dbReference>
<sequence length="133" mass="15384">MSPVVLGLVIANTVVIVLCLFVLVTSSTNISPFRYLKFVIYFLFVMLEFFVVCCNSSEVADSSNEMIVNAIKQCSWEKCNNQTRRDLCVMLRRVQRPNHLKFNGVLVLSRPLFLKVAKWAYSFVNFMRFKTVK</sequence>
<keyword evidence="7 10" id="KW-0472">Membrane</keyword>
<evidence type="ECO:0000256" key="7">
    <source>
        <dbReference type="ARBA" id="ARBA00023136"/>
    </source>
</evidence>
<dbReference type="GO" id="GO:0005886">
    <property type="term" value="C:plasma membrane"/>
    <property type="evidence" value="ECO:0007669"/>
    <property type="project" value="UniProtKB-SubCell"/>
</dbReference>
<comment type="subcellular location">
    <subcellularLocation>
        <location evidence="1">Cell membrane</location>
        <topology evidence="1">Multi-pass membrane protein</topology>
    </subcellularLocation>
</comment>
<evidence type="ECO:0000256" key="1">
    <source>
        <dbReference type="ARBA" id="ARBA00004651"/>
    </source>
</evidence>
<keyword evidence="5" id="KW-0552">Olfaction</keyword>
<dbReference type="GO" id="GO:0004984">
    <property type="term" value="F:olfactory receptor activity"/>
    <property type="evidence" value="ECO:0007669"/>
    <property type="project" value="InterPro"/>
</dbReference>
<evidence type="ECO:0000256" key="4">
    <source>
        <dbReference type="ARBA" id="ARBA00022692"/>
    </source>
</evidence>
<keyword evidence="2" id="KW-1003">Cell membrane</keyword>
<dbReference type="AlphaFoldDB" id="A0A8D8VSS2"/>
<dbReference type="EMBL" id="HBUF01079327">
    <property type="protein sequence ID" value="CAG6632299.1"/>
    <property type="molecule type" value="Transcribed_RNA"/>
</dbReference>
<dbReference type="InterPro" id="IPR004117">
    <property type="entry name" value="7tm6_olfct_rcpt"/>
</dbReference>
<dbReference type="GO" id="GO:0005549">
    <property type="term" value="F:odorant binding"/>
    <property type="evidence" value="ECO:0007669"/>
    <property type="project" value="InterPro"/>
</dbReference>
<keyword evidence="3" id="KW-0716">Sensory transduction</keyword>
<accession>A0A8D8VSS2</accession>
<dbReference type="GO" id="GO:0007165">
    <property type="term" value="P:signal transduction"/>
    <property type="evidence" value="ECO:0007669"/>
    <property type="project" value="UniProtKB-KW"/>
</dbReference>
<keyword evidence="9" id="KW-0807">Transducer</keyword>
<dbReference type="EMBL" id="HBUF01079328">
    <property type="protein sequence ID" value="CAG6632300.1"/>
    <property type="molecule type" value="Transcribed_RNA"/>
</dbReference>
<feature type="transmembrane region" description="Helical" evidence="10">
    <location>
        <begin position="6"/>
        <end position="23"/>
    </location>
</feature>
<dbReference type="PANTHER" id="PTHR21137">
    <property type="entry name" value="ODORANT RECEPTOR"/>
    <property type="match status" value="1"/>
</dbReference>
<evidence type="ECO:0000256" key="8">
    <source>
        <dbReference type="ARBA" id="ARBA00023170"/>
    </source>
</evidence>
<dbReference type="Pfam" id="PF02949">
    <property type="entry name" value="7tm_6"/>
    <property type="match status" value="1"/>
</dbReference>
<keyword evidence="8" id="KW-0675">Receptor</keyword>
<keyword evidence="4 10" id="KW-0812">Transmembrane</keyword>
<organism evidence="11">
    <name type="scientific">Cacopsylla melanoneura</name>
    <dbReference type="NCBI Taxonomy" id="428564"/>
    <lineage>
        <taxon>Eukaryota</taxon>
        <taxon>Metazoa</taxon>
        <taxon>Ecdysozoa</taxon>
        <taxon>Arthropoda</taxon>
        <taxon>Hexapoda</taxon>
        <taxon>Insecta</taxon>
        <taxon>Pterygota</taxon>
        <taxon>Neoptera</taxon>
        <taxon>Paraneoptera</taxon>
        <taxon>Hemiptera</taxon>
        <taxon>Sternorrhyncha</taxon>
        <taxon>Psylloidea</taxon>
        <taxon>Psyllidae</taxon>
        <taxon>Psyllinae</taxon>
        <taxon>Cacopsylla</taxon>
    </lineage>
</organism>
<evidence type="ECO:0000256" key="3">
    <source>
        <dbReference type="ARBA" id="ARBA00022606"/>
    </source>
</evidence>
<reference evidence="11" key="1">
    <citation type="submission" date="2021-05" db="EMBL/GenBank/DDBJ databases">
        <authorList>
            <person name="Alioto T."/>
            <person name="Alioto T."/>
            <person name="Gomez Garrido J."/>
        </authorList>
    </citation>
    <scope>NUCLEOTIDE SEQUENCE</scope>
</reference>
<dbReference type="PANTHER" id="PTHR21137:SF35">
    <property type="entry name" value="ODORANT RECEPTOR 19A-RELATED"/>
    <property type="match status" value="1"/>
</dbReference>
<name>A0A8D8VSS2_9HEMI</name>
<feature type="transmembrane region" description="Helical" evidence="10">
    <location>
        <begin position="35"/>
        <end position="52"/>
    </location>
</feature>
<keyword evidence="6 10" id="KW-1133">Transmembrane helix</keyword>
<protein>
    <submittedName>
        <fullName evidence="11">Uncharacterized protein</fullName>
    </submittedName>
</protein>
<evidence type="ECO:0000256" key="5">
    <source>
        <dbReference type="ARBA" id="ARBA00022725"/>
    </source>
</evidence>
<evidence type="ECO:0000256" key="6">
    <source>
        <dbReference type="ARBA" id="ARBA00022989"/>
    </source>
</evidence>